<protein>
    <submittedName>
        <fullName evidence="1">Uncharacterized protein</fullName>
    </submittedName>
</protein>
<gene>
    <name evidence="1" type="ORF">E5331_00700</name>
</gene>
<name>A0AC61RKD6_9BACT</name>
<evidence type="ECO:0000313" key="2">
    <source>
        <dbReference type="Proteomes" id="UP000306319"/>
    </source>
</evidence>
<dbReference type="EMBL" id="SRYB01000001">
    <property type="protein sequence ID" value="TGY80931.1"/>
    <property type="molecule type" value="Genomic_DNA"/>
</dbReference>
<comment type="caution">
    <text evidence="1">The sequence shown here is derived from an EMBL/GenBank/DDBJ whole genome shotgun (WGS) entry which is preliminary data.</text>
</comment>
<organism evidence="1 2">
    <name type="scientific">Lepagella muris</name>
    <dbReference type="NCBI Taxonomy" id="3032870"/>
    <lineage>
        <taxon>Bacteria</taxon>
        <taxon>Pseudomonadati</taxon>
        <taxon>Bacteroidota</taxon>
        <taxon>Bacteroidia</taxon>
        <taxon>Bacteroidales</taxon>
        <taxon>Muribaculaceae</taxon>
        <taxon>Lepagella</taxon>
    </lineage>
</organism>
<reference evidence="1" key="1">
    <citation type="submission" date="2019-04" db="EMBL/GenBank/DDBJ databases">
        <title>Microbes associate with the intestines of laboratory mice.</title>
        <authorList>
            <person name="Navarre W."/>
            <person name="Wong E."/>
            <person name="Huang K."/>
            <person name="Tropini C."/>
            <person name="Ng K."/>
            <person name="Yu B."/>
        </authorList>
    </citation>
    <scope>NUCLEOTIDE SEQUENCE</scope>
    <source>
        <strain evidence="1">NM04_E33</strain>
    </source>
</reference>
<sequence>MREILFRGKWKGTNIWLYGELICASDKERIAIVTQDDHTSEIEYDTAGQYTGLQDKNGNKIFEGDVIHSKRRNYLVTFRDGMFYASVEECNEHIYGGFPLHALTTTADDDRLCEIVGNRYDNPNLIINDIRNGRNRKNKNHSKRMD</sequence>
<keyword evidence="2" id="KW-1185">Reference proteome</keyword>
<proteinExistence type="predicted"/>
<accession>A0AC61RKD6</accession>
<dbReference type="Proteomes" id="UP000306319">
    <property type="component" value="Unassembled WGS sequence"/>
</dbReference>
<evidence type="ECO:0000313" key="1">
    <source>
        <dbReference type="EMBL" id="TGY80931.1"/>
    </source>
</evidence>